<dbReference type="Proteomes" id="UP000011135">
    <property type="component" value="Unassembled WGS sequence"/>
</dbReference>
<dbReference type="OrthoDB" id="981432at2"/>
<protein>
    <recommendedName>
        <fullName evidence="5">Outer membrane protein beta-barrel domain-containing protein</fullName>
    </recommendedName>
</protein>
<proteinExistence type="predicted"/>
<evidence type="ECO:0000313" key="4">
    <source>
        <dbReference type="Proteomes" id="UP000011135"/>
    </source>
</evidence>
<name>L8JVE5_9BACT</name>
<evidence type="ECO:0000256" key="2">
    <source>
        <dbReference type="SAM" id="Phobius"/>
    </source>
</evidence>
<sequence length="456" mass="51955">MDDNTFDKKIKEKAEAYRDTGFDEHALQGFRDRMSGAAYEPWYTPYRKVAGYAAAVAIISLINFGLFSYFYDAHDQELLTTIQKLKAWEVAYDQLEREYQVLKMSAVDTVYIYRERSNGIRQANSNAQARKSTGNYQLVAWYGSSDDRHVRLGAVEELSEEIKGFLAKYKLGYLDEEGDVYLRQDNLDEPKFVAKKGYEGLLDPTTSDILIAAVDQEVTPKIAETKKSAKKRLSVEILRDIEKQKMDGVGFQYGPEVDILKANVDLGNRGVGINAGIMTEFILSPALRIESGVKYQFTHYSISKEKDLQREEMLDFPALQNELGVISDIRVDNHSLGLPLHLKYNYPLSRDNYVFISAGVTPQMLFLQKFRYSYQYDIDTGSEDDYAVNIEANKHVDDVYLNPGTMDVAFGVEKKLKNSSILQLSAFYNRSIRTLGIEEQELAMVGLRSALKFRVK</sequence>
<comment type="caution">
    <text evidence="3">The sequence shown here is derived from an EMBL/GenBank/DDBJ whole genome shotgun (WGS) entry which is preliminary data.</text>
</comment>
<organism evidence="3 4">
    <name type="scientific">Fulvivirga imtechensis AK7</name>
    <dbReference type="NCBI Taxonomy" id="1237149"/>
    <lineage>
        <taxon>Bacteria</taxon>
        <taxon>Pseudomonadati</taxon>
        <taxon>Bacteroidota</taxon>
        <taxon>Cytophagia</taxon>
        <taxon>Cytophagales</taxon>
        <taxon>Fulvivirgaceae</taxon>
        <taxon>Fulvivirga</taxon>
    </lineage>
</organism>
<reference evidence="3 4" key="1">
    <citation type="submission" date="2012-12" db="EMBL/GenBank/DDBJ databases">
        <title>Genome assembly of Fulvivirga imtechensis AK7.</title>
        <authorList>
            <person name="Nupur N."/>
            <person name="Khatri I."/>
            <person name="Kumar R."/>
            <person name="Subramanian S."/>
            <person name="Pinnaka A."/>
        </authorList>
    </citation>
    <scope>NUCLEOTIDE SEQUENCE [LARGE SCALE GENOMIC DNA]</scope>
    <source>
        <strain evidence="3 4">AK7</strain>
    </source>
</reference>
<keyword evidence="4" id="KW-1185">Reference proteome</keyword>
<keyword evidence="2" id="KW-0472">Membrane</keyword>
<accession>L8JVE5</accession>
<evidence type="ECO:0000313" key="3">
    <source>
        <dbReference type="EMBL" id="ELR73021.1"/>
    </source>
</evidence>
<feature type="transmembrane region" description="Helical" evidence="2">
    <location>
        <begin position="49"/>
        <end position="71"/>
    </location>
</feature>
<gene>
    <name evidence="3" type="ORF">C900_00101</name>
</gene>
<dbReference type="RefSeq" id="WP_009578325.1">
    <property type="nucleotide sequence ID" value="NZ_AMZN01000010.1"/>
</dbReference>
<keyword evidence="2" id="KW-0812">Transmembrane</keyword>
<evidence type="ECO:0008006" key="5">
    <source>
        <dbReference type="Google" id="ProtNLM"/>
    </source>
</evidence>
<feature type="coiled-coil region" evidence="1">
    <location>
        <begin position="78"/>
        <end position="105"/>
    </location>
</feature>
<keyword evidence="1" id="KW-0175">Coiled coil</keyword>
<keyword evidence="2" id="KW-1133">Transmembrane helix</keyword>
<dbReference type="EMBL" id="AMZN01000010">
    <property type="protein sequence ID" value="ELR73021.1"/>
    <property type="molecule type" value="Genomic_DNA"/>
</dbReference>
<dbReference type="AlphaFoldDB" id="L8JVE5"/>
<evidence type="ECO:0000256" key="1">
    <source>
        <dbReference type="SAM" id="Coils"/>
    </source>
</evidence>
<dbReference type="STRING" id="1237149.C900_00101"/>